<organism evidence="1 2">
    <name type="scientific">Endocarpon pusillum</name>
    <dbReference type="NCBI Taxonomy" id="364733"/>
    <lineage>
        <taxon>Eukaryota</taxon>
        <taxon>Fungi</taxon>
        <taxon>Dikarya</taxon>
        <taxon>Ascomycota</taxon>
        <taxon>Pezizomycotina</taxon>
        <taxon>Eurotiomycetes</taxon>
        <taxon>Chaetothyriomycetidae</taxon>
        <taxon>Verrucariales</taxon>
        <taxon>Verrucariaceae</taxon>
        <taxon>Endocarpon</taxon>
    </lineage>
</organism>
<proteinExistence type="predicted"/>
<evidence type="ECO:0000313" key="1">
    <source>
        <dbReference type="EMBL" id="KAF7505490.1"/>
    </source>
</evidence>
<protein>
    <submittedName>
        <fullName evidence="1">Uncharacterized protein</fullName>
    </submittedName>
</protein>
<accession>A0A8H7AHY8</accession>
<reference evidence="1" key="1">
    <citation type="submission" date="2020-02" db="EMBL/GenBank/DDBJ databases">
        <authorList>
            <person name="Palmer J.M."/>
        </authorList>
    </citation>
    <scope>NUCLEOTIDE SEQUENCE</scope>
    <source>
        <strain evidence="1">EPUS1.4</strain>
        <tissue evidence="1">Thallus</tissue>
    </source>
</reference>
<evidence type="ECO:0000313" key="2">
    <source>
        <dbReference type="Proteomes" id="UP000606974"/>
    </source>
</evidence>
<dbReference type="AlphaFoldDB" id="A0A8H7AHY8"/>
<dbReference type="EMBL" id="JAACFV010000108">
    <property type="protein sequence ID" value="KAF7505490.1"/>
    <property type="molecule type" value="Genomic_DNA"/>
</dbReference>
<gene>
    <name evidence="1" type="ORF">GJ744_000737</name>
</gene>
<name>A0A8H7AHY8_9EURO</name>
<comment type="caution">
    <text evidence="1">The sequence shown here is derived from an EMBL/GenBank/DDBJ whole genome shotgun (WGS) entry which is preliminary data.</text>
</comment>
<dbReference type="Proteomes" id="UP000606974">
    <property type="component" value="Unassembled WGS sequence"/>
</dbReference>
<keyword evidence="2" id="KW-1185">Reference proteome</keyword>
<sequence>MRNPKYCVISDESSLLLAEVEPARRWQPVVDLIAANSRRLCFCHLLSPETSFWGTTSHHSQSSATTAEIILAVLRLFQAPWMWIEQLYGERDKLLEGMLAGILGGYPYLYAERT</sequence>